<dbReference type="InterPro" id="IPR048020">
    <property type="entry name" value="Transpos_IS3"/>
</dbReference>
<feature type="domain" description="Integrase catalytic" evidence="2">
    <location>
        <begin position="120"/>
        <end position="279"/>
    </location>
</feature>
<sequence>MDLTTRVSLVQNLLTTKEIPASVGARLLDINRTSIYYKGAPISDEELACKEIIDHLHTDNPTWGARQMSAQLKTRGYQVGRRKARRYMNEMDIYPIYPKMNLSKRMQQAKVCPYLLRNAVIDKPNQAWSIDITYIPIKRGFLYLTAVIDWYSRCIVGWEVDDTLDTRMVISALKKAFKVAKPQILNSDQGCQFTSQQYIDFVKENGIRQSMDGKSRWADNIMIERWFRSFKYEEAYLTQYNNIREARAAIRQYIHTYNFERRHSALDYQTPAECYYPAMLMPYVA</sequence>
<dbReference type="EMBL" id="LT907978">
    <property type="protein sequence ID" value="SOB71344.1"/>
    <property type="molecule type" value="Genomic_DNA"/>
</dbReference>
<evidence type="ECO:0000313" key="10">
    <source>
        <dbReference type="EMBL" id="SOB72955.1"/>
    </source>
</evidence>
<evidence type="ECO:0000313" key="7">
    <source>
        <dbReference type="EMBL" id="SOB72237.1"/>
    </source>
</evidence>
<dbReference type="SUPFAM" id="SSF53098">
    <property type="entry name" value="Ribonuclease H-like"/>
    <property type="match status" value="1"/>
</dbReference>
<dbReference type="KEGG" id="ehl:EHLA_0581"/>
<dbReference type="EMBL" id="LT907978">
    <property type="protein sequence ID" value="SOB72337.1"/>
    <property type="molecule type" value="Genomic_DNA"/>
</dbReference>
<dbReference type="KEGG" id="ehl:EHLA_2917"/>
<dbReference type="KEGG" id="ehl:EHLA_1618"/>
<evidence type="ECO:0000313" key="9">
    <source>
        <dbReference type="EMBL" id="SOB72337.1"/>
    </source>
</evidence>
<dbReference type="Gene3D" id="3.30.420.10">
    <property type="entry name" value="Ribonuclease H-like superfamily/Ribonuclease H"/>
    <property type="match status" value="1"/>
</dbReference>
<dbReference type="KEGG" id="ehl:EHLA_1612"/>
<evidence type="ECO:0000313" key="11">
    <source>
        <dbReference type="EMBL" id="SOB72963.1"/>
    </source>
</evidence>
<dbReference type="KEGG" id="ehl:EHLA_0768"/>
<evidence type="ECO:0000313" key="4">
    <source>
        <dbReference type="EMBL" id="SOB71344.1"/>
    </source>
</evidence>
<dbReference type="Pfam" id="PF13276">
    <property type="entry name" value="HTH_21"/>
    <property type="match status" value="1"/>
</dbReference>
<dbReference type="EMBL" id="LT907978">
    <property type="protein sequence ID" value="SOB73471.1"/>
    <property type="molecule type" value="Genomic_DNA"/>
</dbReference>
<dbReference type="NCBIfam" id="NF033516">
    <property type="entry name" value="transpos_IS3"/>
    <property type="match status" value="1"/>
</dbReference>
<gene>
    <name evidence="3" type="ORF">EHLA_0456</name>
    <name evidence="4" type="ORF">EHLA_0581</name>
    <name evidence="5" type="ORF">EHLA_0768</name>
    <name evidence="6" type="ORF">EHLA_1368</name>
    <name evidence="7" type="ORF">EHLA_1518</name>
    <name evidence="8" type="ORF">EHLA_1612</name>
    <name evidence="9" type="ORF">EHLA_1618</name>
    <name evidence="10" type="ORF">EHLA_2330</name>
    <name evidence="11" type="ORF">EHLA_2338</name>
    <name evidence="12" type="ORF">EHLA_2917</name>
</gene>
<accession>A0A285PNM2</accession>
<dbReference type="GO" id="GO:0003676">
    <property type="term" value="F:nucleic acid binding"/>
    <property type="evidence" value="ECO:0007669"/>
    <property type="project" value="InterPro"/>
</dbReference>
<evidence type="ECO:0000256" key="1">
    <source>
        <dbReference type="ARBA" id="ARBA00002286"/>
    </source>
</evidence>
<reference evidence="13" key="1">
    <citation type="submission" date="2017-09" db="EMBL/GenBank/DDBJ databases">
        <authorList>
            <person name="Shetty A S."/>
        </authorList>
    </citation>
    <scope>NUCLEOTIDE SEQUENCE [LARGE SCALE GENOMIC DNA]</scope>
</reference>
<dbReference type="EMBL" id="LT907978">
    <property type="protein sequence ID" value="SOB72955.1"/>
    <property type="molecule type" value="Genomic_DNA"/>
</dbReference>
<dbReference type="PANTHER" id="PTHR46889:SF4">
    <property type="entry name" value="TRANSPOSASE INSO FOR INSERTION SEQUENCE ELEMENT IS911B-RELATED"/>
    <property type="match status" value="1"/>
</dbReference>
<comment type="function">
    <text evidence="1">Involved in the transposition of the insertion sequence.</text>
</comment>
<dbReference type="AlphaFoldDB" id="A0A285PNM2"/>
<dbReference type="Pfam" id="PF13333">
    <property type="entry name" value="rve_2"/>
    <property type="match status" value="1"/>
</dbReference>
<dbReference type="InterPro" id="IPR050900">
    <property type="entry name" value="Transposase_IS3/IS150/IS904"/>
</dbReference>
<evidence type="ECO:0000313" key="12">
    <source>
        <dbReference type="EMBL" id="SOB73471.1"/>
    </source>
</evidence>
<dbReference type="KEGG" id="ehl:EHLA_1368"/>
<dbReference type="EMBL" id="LT907978">
    <property type="protein sequence ID" value="SOB72237.1"/>
    <property type="molecule type" value="Genomic_DNA"/>
</dbReference>
<proteinExistence type="predicted"/>
<dbReference type="EMBL" id="LT907978">
    <property type="protein sequence ID" value="SOB72963.1"/>
    <property type="molecule type" value="Genomic_DNA"/>
</dbReference>
<dbReference type="KEGG" id="ehl:EHLA_1518"/>
<evidence type="ECO:0000313" key="5">
    <source>
        <dbReference type="EMBL" id="SOB71515.1"/>
    </source>
</evidence>
<dbReference type="InterPro" id="IPR001584">
    <property type="entry name" value="Integrase_cat-core"/>
</dbReference>
<dbReference type="GO" id="GO:0015074">
    <property type="term" value="P:DNA integration"/>
    <property type="evidence" value="ECO:0007669"/>
    <property type="project" value="InterPro"/>
</dbReference>
<dbReference type="Proteomes" id="UP000217549">
    <property type="component" value="Chromosome I"/>
</dbReference>
<organism evidence="3 13">
    <name type="scientific">Anaerobutyricum hallii</name>
    <dbReference type="NCBI Taxonomy" id="39488"/>
    <lineage>
        <taxon>Bacteria</taxon>
        <taxon>Bacillati</taxon>
        <taxon>Bacillota</taxon>
        <taxon>Clostridia</taxon>
        <taxon>Lachnospirales</taxon>
        <taxon>Lachnospiraceae</taxon>
        <taxon>Anaerobutyricum</taxon>
    </lineage>
</organism>
<evidence type="ECO:0000313" key="3">
    <source>
        <dbReference type="EMBL" id="SOB71221.1"/>
    </source>
</evidence>
<reference evidence="3" key="2">
    <citation type="submission" date="2017-09" db="EMBL/GenBank/DDBJ databases">
        <authorList>
            <person name="Ehlers B."/>
            <person name="Leendertz F.H."/>
        </authorList>
    </citation>
    <scope>NUCLEOTIDE SEQUENCE [LARGE SCALE GENOMIC DNA]</scope>
    <source>
        <strain evidence="3">EH1</strain>
    </source>
</reference>
<dbReference type="Pfam" id="PF00665">
    <property type="entry name" value="rve"/>
    <property type="match status" value="1"/>
</dbReference>
<dbReference type="InterPro" id="IPR025948">
    <property type="entry name" value="HTH-like_dom"/>
</dbReference>
<evidence type="ECO:0000313" key="8">
    <source>
        <dbReference type="EMBL" id="SOB72331.1"/>
    </source>
</evidence>
<evidence type="ECO:0000313" key="6">
    <source>
        <dbReference type="EMBL" id="SOB72087.1"/>
    </source>
</evidence>
<dbReference type="EMBL" id="LT907978">
    <property type="protein sequence ID" value="SOB72331.1"/>
    <property type="molecule type" value="Genomic_DNA"/>
</dbReference>
<dbReference type="KEGG" id="ehl:EHLA_2338"/>
<name>A0A285PNM2_9FIRM</name>
<dbReference type="EMBL" id="LT907978">
    <property type="protein sequence ID" value="SOB72087.1"/>
    <property type="molecule type" value="Genomic_DNA"/>
</dbReference>
<dbReference type="KEGG" id="ehl:EHLA_2330"/>
<keyword evidence="13" id="KW-1185">Reference proteome</keyword>
<dbReference type="EMBL" id="LT907978">
    <property type="protein sequence ID" value="SOB71221.1"/>
    <property type="molecule type" value="Genomic_DNA"/>
</dbReference>
<evidence type="ECO:0000313" key="13">
    <source>
        <dbReference type="Proteomes" id="UP000217549"/>
    </source>
</evidence>
<dbReference type="EMBL" id="LT907978">
    <property type="protein sequence ID" value="SOB71515.1"/>
    <property type="molecule type" value="Genomic_DNA"/>
</dbReference>
<dbReference type="InterPro" id="IPR012337">
    <property type="entry name" value="RNaseH-like_sf"/>
</dbReference>
<dbReference type="PROSITE" id="PS50994">
    <property type="entry name" value="INTEGRASE"/>
    <property type="match status" value="1"/>
</dbReference>
<dbReference type="InterPro" id="IPR036397">
    <property type="entry name" value="RNaseH_sf"/>
</dbReference>
<dbReference type="KEGG" id="ehl:EHLA_0456"/>
<protein>
    <submittedName>
        <fullName evidence="3">Integrase, catalytic core</fullName>
    </submittedName>
</protein>
<evidence type="ECO:0000259" key="2">
    <source>
        <dbReference type="PROSITE" id="PS50994"/>
    </source>
</evidence>
<dbReference type="PANTHER" id="PTHR46889">
    <property type="entry name" value="TRANSPOSASE INSF FOR INSERTION SEQUENCE IS3B-RELATED"/>
    <property type="match status" value="1"/>
</dbReference>